<organism evidence="1 2">
    <name type="scientific">Paenibacillus sonchi</name>
    <dbReference type="NCBI Taxonomy" id="373687"/>
    <lineage>
        <taxon>Bacteria</taxon>
        <taxon>Bacillati</taxon>
        <taxon>Bacillota</taxon>
        <taxon>Bacilli</taxon>
        <taxon>Bacillales</taxon>
        <taxon>Paenibacillaceae</taxon>
        <taxon>Paenibacillus</taxon>
        <taxon>Paenibacillus sonchi group</taxon>
    </lineage>
</organism>
<protein>
    <submittedName>
        <fullName evidence="1">Uncharacterized protein</fullName>
    </submittedName>
</protein>
<evidence type="ECO:0000313" key="1">
    <source>
        <dbReference type="EMBL" id="QQZ64074.1"/>
    </source>
</evidence>
<dbReference type="Proteomes" id="UP000595841">
    <property type="component" value="Chromosome"/>
</dbReference>
<dbReference type="KEGG" id="pson:JI735_08115"/>
<reference evidence="1 2" key="1">
    <citation type="submission" date="2021-01" db="EMBL/GenBank/DDBJ databases">
        <title>Whole genome sequence of Paenibacillus sonchi LMG 24727 for comparative genomics.</title>
        <authorList>
            <person name="Lee G."/>
            <person name="Kim M.-J."/>
            <person name="Lim K."/>
            <person name="Shin J.-H."/>
        </authorList>
    </citation>
    <scope>NUCLEOTIDE SEQUENCE [LARGE SCALE GENOMIC DNA]</scope>
    <source>
        <strain evidence="1 2">LMG 24727</strain>
    </source>
</reference>
<keyword evidence="2" id="KW-1185">Reference proteome</keyword>
<dbReference type="EMBL" id="CP068595">
    <property type="protein sequence ID" value="QQZ64074.1"/>
    <property type="molecule type" value="Genomic_DNA"/>
</dbReference>
<gene>
    <name evidence="1" type="ORF">JI735_08115</name>
</gene>
<sequence>MPRLIKKYGYPCFEKALQQVEKQYHDMPEAFQGHFTFDEDGKAVQLRSPRETKQMIERFFASQYGH</sequence>
<dbReference type="AlphaFoldDB" id="A0A974SG04"/>
<name>A0A974SG04_9BACL</name>
<evidence type="ECO:0000313" key="2">
    <source>
        <dbReference type="Proteomes" id="UP000595841"/>
    </source>
</evidence>
<accession>A0A974SG04</accession>
<proteinExistence type="predicted"/>